<dbReference type="Proteomes" id="UP000283509">
    <property type="component" value="Unassembled WGS sequence"/>
</dbReference>
<protein>
    <submittedName>
        <fullName evidence="2">Uncharacterized protein</fullName>
    </submittedName>
</protein>
<dbReference type="AlphaFoldDB" id="A0A3R7SRE6"/>
<keyword evidence="1" id="KW-0812">Transmembrane</keyword>
<comment type="caution">
    <text evidence="2">The sequence shown here is derived from an EMBL/GenBank/DDBJ whole genome shotgun (WGS) entry which is preliminary data.</text>
</comment>
<organism evidence="2 3">
    <name type="scientific">Penaeus vannamei</name>
    <name type="common">Whiteleg shrimp</name>
    <name type="synonym">Litopenaeus vannamei</name>
    <dbReference type="NCBI Taxonomy" id="6689"/>
    <lineage>
        <taxon>Eukaryota</taxon>
        <taxon>Metazoa</taxon>
        <taxon>Ecdysozoa</taxon>
        <taxon>Arthropoda</taxon>
        <taxon>Crustacea</taxon>
        <taxon>Multicrustacea</taxon>
        <taxon>Malacostraca</taxon>
        <taxon>Eumalacostraca</taxon>
        <taxon>Eucarida</taxon>
        <taxon>Decapoda</taxon>
        <taxon>Dendrobranchiata</taxon>
        <taxon>Penaeoidea</taxon>
        <taxon>Penaeidae</taxon>
        <taxon>Penaeus</taxon>
    </lineage>
</organism>
<evidence type="ECO:0000256" key="1">
    <source>
        <dbReference type="SAM" id="Phobius"/>
    </source>
</evidence>
<keyword evidence="1" id="KW-1133">Transmembrane helix</keyword>
<keyword evidence="3" id="KW-1185">Reference proteome</keyword>
<evidence type="ECO:0000313" key="2">
    <source>
        <dbReference type="EMBL" id="ROT71767.1"/>
    </source>
</evidence>
<accession>A0A3R7SRE6</accession>
<gene>
    <name evidence="2" type="ORF">C7M84_009898</name>
</gene>
<feature type="transmembrane region" description="Helical" evidence="1">
    <location>
        <begin position="96"/>
        <end position="113"/>
    </location>
</feature>
<proteinExistence type="predicted"/>
<evidence type="ECO:0000313" key="3">
    <source>
        <dbReference type="Proteomes" id="UP000283509"/>
    </source>
</evidence>
<sequence length="196" mass="21717">MLDEQYLTLKSCCCYSLREGCIAISISRLIISLLNLPKPCISLSRLVDDSLAQGDSIYNDEFFISITLILIAAANVVGSAILIAGVLKRHRSMMKMWVYFVVVFVVAHVYNMFKDQGPRNGVQFLLSAMDIVFVSYCASVIRCYYLSAEVSVGLQAQPSRCSDNLGADEEMLQNAAEREIAISDPRLWVAALNAET</sequence>
<reference evidence="2 3" key="2">
    <citation type="submission" date="2019-01" db="EMBL/GenBank/DDBJ databases">
        <title>The decoding of complex shrimp genome reveals the adaptation for benthos swimmer, frequently molting mechanism and breeding impact on genome.</title>
        <authorList>
            <person name="Sun Y."/>
            <person name="Gao Y."/>
            <person name="Yu Y."/>
        </authorList>
    </citation>
    <scope>NUCLEOTIDE SEQUENCE [LARGE SCALE GENOMIC DNA]</scope>
    <source>
        <tissue evidence="2">Muscle</tissue>
    </source>
</reference>
<dbReference type="OrthoDB" id="6362774at2759"/>
<feature type="transmembrane region" description="Helical" evidence="1">
    <location>
        <begin position="125"/>
        <end position="145"/>
    </location>
</feature>
<name>A0A3R7SRE6_PENVA</name>
<dbReference type="EMBL" id="QCYY01002251">
    <property type="protein sequence ID" value="ROT71767.1"/>
    <property type="molecule type" value="Genomic_DNA"/>
</dbReference>
<feature type="transmembrane region" description="Helical" evidence="1">
    <location>
        <begin position="62"/>
        <end position="84"/>
    </location>
</feature>
<keyword evidence="1" id="KW-0472">Membrane</keyword>
<reference evidence="2 3" key="1">
    <citation type="submission" date="2018-04" db="EMBL/GenBank/DDBJ databases">
        <authorList>
            <person name="Zhang X."/>
            <person name="Yuan J."/>
            <person name="Li F."/>
            <person name="Xiang J."/>
        </authorList>
    </citation>
    <scope>NUCLEOTIDE SEQUENCE [LARGE SCALE GENOMIC DNA]</scope>
    <source>
        <tissue evidence="2">Muscle</tissue>
    </source>
</reference>